<feature type="domain" description="Glycosyltransferase subfamily 4-like N-terminal" evidence="1">
    <location>
        <begin position="2"/>
        <end position="138"/>
    </location>
</feature>
<evidence type="ECO:0000259" key="1">
    <source>
        <dbReference type="Pfam" id="PF13477"/>
    </source>
</evidence>
<gene>
    <name evidence="2" type="ORF">E4P82_16435</name>
</gene>
<dbReference type="CDD" id="cd03808">
    <property type="entry name" value="GT4_CapM-like"/>
    <property type="match status" value="1"/>
</dbReference>
<keyword evidence="3" id="KW-1185">Reference proteome</keyword>
<dbReference type="Pfam" id="PF13692">
    <property type="entry name" value="Glyco_trans_1_4"/>
    <property type="match status" value="1"/>
</dbReference>
<dbReference type="SUPFAM" id="SSF53756">
    <property type="entry name" value="UDP-Glycosyltransferase/glycogen phosphorylase"/>
    <property type="match status" value="1"/>
</dbReference>
<protein>
    <submittedName>
        <fullName evidence="2">Glycosyltransferase family 1 protein</fullName>
    </submittedName>
</protein>
<name>A0ABX1TRB6_9GAMM</name>
<evidence type="ECO:0000313" key="2">
    <source>
        <dbReference type="EMBL" id="NMQ20643.1"/>
    </source>
</evidence>
<dbReference type="Pfam" id="PF13477">
    <property type="entry name" value="Glyco_trans_4_2"/>
    <property type="match status" value="1"/>
</dbReference>
<dbReference type="PANTHER" id="PTHR12526:SF638">
    <property type="entry name" value="SPORE COAT PROTEIN SA"/>
    <property type="match status" value="1"/>
</dbReference>
<dbReference type="RefSeq" id="WP_169249912.1">
    <property type="nucleotide sequence ID" value="NZ_SPMZ01000056.1"/>
</dbReference>
<evidence type="ECO:0000313" key="3">
    <source>
        <dbReference type="Proteomes" id="UP000760480"/>
    </source>
</evidence>
<dbReference type="Proteomes" id="UP000760480">
    <property type="component" value="Unassembled WGS sequence"/>
</dbReference>
<comment type="caution">
    <text evidence="2">The sequence shown here is derived from an EMBL/GenBank/DDBJ whole genome shotgun (WGS) entry which is preliminary data.</text>
</comment>
<proteinExistence type="predicted"/>
<dbReference type="EMBL" id="SPMZ01000056">
    <property type="protein sequence ID" value="NMQ20643.1"/>
    <property type="molecule type" value="Genomic_DNA"/>
</dbReference>
<organism evidence="2 3">
    <name type="scientific">Candidatus Competibacter phosphatis</name>
    <dbReference type="NCBI Taxonomy" id="221280"/>
    <lineage>
        <taxon>Bacteria</taxon>
        <taxon>Pseudomonadati</taxon>
        <taxon>Pseudomonadota</taxon>
        <taxon>Gammaproteobacteria</taxon>
        <taxon>Candidatus Competibacteraceae</taxon>
        <taxon>Candidatus Competibacter</taxon>
    </lineage>
</organism>
<dbReference type="InterPro" id="IPR028098">
    <property type="entry name" value="Glyco_trans_4-like_N"/>
</dbReference>
<dbReference type="PANTHER" id="PTHR12526">
    <property type="entry name" value="GLYCOSYLTRANSFERASE"/>
    <property type="match status" value="1"/>
</dbReference>
<accession>A0ABX1TRB6</accession>
<reference evidence="2 3" key="1">
    <citation type="submission" date="2019-03" db="EMBL/GenBank/DDBJ databases">
        <title>Metabolic reconstructions from genomes of highly enriched 'Candidatus Accumulibacter' and 'Candidatus Competibacter' bioreactor populations.</title>
        <authorList>
            <person name="Annavajhala M.K."/>
            <person name="Welles L."/>
            <person name="Abbas B."/>
            <person name="Sorokin D."/>
            <person name="Park H."/>
            <person name="Van Loosdrecht M."/>
            <person name="Chandran K."/>
        </authorList>
    </citation>
    <scope>NUCLEOTIDE SEQUENCE [LARGE SCALE GENOMIC DNA]</scope>
    <source>
        <strain evidence="2 3">SBR_G</strain>
    </source>
</reference>
<dbReference type="Gene3D" id="3.40.50.2000">
    <property type="entry name" value="Glycogen Phosphorylase B"/>
    <property type="match status" value="2"/>
</dbReference>
<sequence length="381" mass="41464">MKVVLFANTEWYLYNFRRSLAMALREGGHEVLLISPPGPYGEKLCALGLRWLPAPMARRSLHPLRELVLLGWLYRLIRQERVDLVHSFTIKCAVYGSLAARLARIPGRINAVTGMGYVFTSNELTARLLRPLVRALLRLALGGRGARLILQNPDDVAFFQRARLVDVAAVRQIPGSGVDCARFIPGGGRIIDEPLRVLLAARLLWDKGLAEYVAAARILRGQGRSIRFLLAGNPDPGNPASVPEATVRAWVDEGLVEWLGHVDDMPALLATVDVVALPSYREGLPKTLIEAAACGLPLITTDAPGCRAVVTPDVDGLRVPVGDAGALAQAIACLHDDPVLAARLGAAARAKALAQFDERFVIERTLAVYRELLGSTVHNRR</sequence>